<organism evidence="3 4">
    <name type="scientific">Musicola paradisiaca (strain Ech703)</name>
    <name type="common">Dickeya paradisiaca</name>
    <name type="synonym">Dickeya dadantii</name>
    <dbReference type="NCBI Taxonomy" id="579405"/>
    <lineage>
        <taxon>Bacteria</taxon>
        <taxon>Pseudomonadati</taxon>
        <taxon>Pseudomonadota</taxon>
        <taxon>Gammaproteobacteria</taxon>
        <taxon>Enterobacterales</taxon>
        <taxon>Pectobacteriaceae</taxon>
        <taxon>Musicola</taxon>
    </lineage>
</organism>
<evidence type="ECO:0000313" key="3">
    <source>
        <dbReference type="EMBL" id="ACS84987.1"/>
    </source>
</evidence>
<reference evidence="3" key="1">
    <citation type="submission" date="2009-06" db="EMBL/GenBank/DDBJ databases">
        <title>Complete sequence of Dickeya dadantii Ech703.</title>
        <authorList>
            <consortium name="US DOE Joint Genome Institute"/>
            <person name="Lucas S."/>
            <person name="Copeland A."/>
            <person name="Lapidus A."/>
            <person name="Glavina del Rio T."/>
            <person name="Dalin E."/>
            <person name="Tice H."/>
            <person name="Bruce D."/>
            <person name="Goodwin L."/>
            <person name="Pitluck S."/>
            <person name="Chertkov O."/>
            <person name="Brettin T."/>
            <person name="Detter J.C."/>
            <person name="Han C."/>
            <person name="Larimer F."/>
            <person name="Land M."/>
            <person name="Hauser L."/>
            <person name="Kyrpides N."/>
            <person name="Mikhailova N."/>
            <person name="Balakrishnan V."/>
            <person name="Glasner J."/>
            <person name="Perna N.T."/>
        </authorList>
    </citation>
    <scope>NUCLEOTIDE SEQUENCE [LARGE SCALE GENOMIC DNA]</scope>
    <source>
        <strain evidence="3">Ech703</strain>
    </source>
</reference>
<evidence type="ECO:0000313" key="4">
    <source>
        <dbReference type="Proteomes" id="UP000002734"/>
    </source>
</evidence>
<evidence type="ECO:0000256" key="1">
    <source>
        <dbReference type="ARBA" id="ARBA00022737"/>
    </source>
</evidence>
<dbReference type="EMBL" id="CP001654">
    <property type="protein sequence ID" value="ACS84987.1"/>
    <property type="molecule type" value="Genomic_DNA"/>
</dbReference>
<proteinExistence type="predicted"/>
<dbReference type="STRING" id="579405.Dd703_1183"/>
<gene>
    <name evidence="3" type="ordered locus">Dd703_1183</name>
</gene>
<dbReference type="CDD" id="cd00158">
    <property type="entry name" value="RHOD"/>
    <property type="match status" value="1"/>
</dbReference>
<dbReference type="CDD" id="cd01449">
    <property type="entry name" value="TST_Repeat_2"/>
    <property type="match status" value="1"/>
</dbReference>
<dbReference type="AlphaFoldDB" id="C6CCU6"/>
<dbReference type="InterPro" id="IPR051126">
    <property type="entry name" value="Thiosulfate_sulfurtransferase"/>
</dbReference>
<dbReference type="PANTHER" id="PTHR43855">
    <property type="entry name" value="THIOSULFATE SULFURTRANSFERASE"/>
    <property type="match status" value="1"/>
</dbReference>
<evidence type="ECO:0000259" key="2">
    <source>
        <dbReference type="PROSITE" id="PS50206"/>
    </source>
</evidence>
<sequence length="279" mass="31047">MLIDASTLRRRLAAGEKFDLIDVRDHADWQQATLPNAHHLNVYDYFIPDATEAGVQQMAASFLHAWRQLPRRPDAIPVFFEQQVGMRSPRGVWFCELTGERSMLLDGGLDAWRLAGGTVLPGQGISAVVSASRHLPLPVDFRRECTATRDEVIRADGVTTVILDARRPAEFDGSFVHPCCPRAGRIPGATLLFWEDMVQDGRFLPPEEIARRAQAAGLQPHQRIIAYCHRGARAATVTTALRLAGYTRLAVYVGSWHEWAEHEELPLQRGEPTDAGPQA</sequence>
<dbReference type="InterPro" id="IPR001763">
    <property type="entry name" value="Rhodanese-like_dom"/>
</dbReference>
<dbReference type="Gene3D" id="3.40.250.10">
    <property type="entry name" value="Rhodanese-like domain"/>
    <property type="match status" value="2"/>
</dbReference>
<dbReference type="Proteomes" id="UP000002734">
    <property type="component" value="Chromosome"/>
</dbReference>
<dbReference type="HOGENOM" id="CLU_031618_3_0_6"/>
<dbReference type="Pfam" id="PF00581">
    <property type="entry name" value="Rhodanese"/>
    <property type="match status" value="2"/>
</dbReference>
<dbReference type="SUPFAM" id="SSF52821">
    <property type="entry name" value="Rhodanese/Cell cycle control phosphatase"/>
    <property type="match status" value="2"/>
</dbReference>
<dbReference type="PROSITE" id="PS50206">
    <property type="entry name" value="RHODANESE_3"/>
    <property type="match status" value="2"/>
</dbReference>
<dbReference type="RefSeq" id="WP_012764804.1">
    <property type="nucleotide sequence ID" value="NC_012880.1"/>
</dbReference>
<dbReference type="eggNOG" id="COG2897">
    <property type="taxonomic scope" value="Bacteria"/>
</dbReference>
<dbReference type="KEGG" id="dda:Dd703_1183"/>
<name>C6CCU6_MUSP7</name>
<keyword evidence="1" id="KW-0677">Repeat</keyword>
<dbReference type="PANTHER" id="PTHR43855:SF1">
    <property type="entry name" value="THIOSULFATE SULFURTRANSFERASE"/>
    <property type="match status" value="1"/>
</dbReference>
<feature type="domain" description="Rhodanese" evidence="2">
    <location>
        <begin position="182"/>
        <end position="268"/>
    </location>
</feature>
<accession>C6CCU6</accession>
<feature type="domain" description="Rhodanese" evidence="2">
    <location>
        <begin position="14"/>
        <end position="121"/>
    </location>
</feature>
<dbReference type="SMART" id="SM00450">
    <property type="entry name" value="RHOD"/>
    <property type="match status" value="2"/>
</dbReference>
<dbReference type="InterPro" id="IPR036873">
    <property type="entry name" value="Rhodanese-like_dom_sf"/>
</dbReference>
<protein>
    <submittedName>
        <fullName evidence="3">Rhodanese domain protein</fullName>
    </submittedName>
</protein>
<keyword evidence="4" id="KW-1185">Reference proteome</keyword>